<gene>
    <name evidence="1" type="ORF">AC812_04750</name>
</gene>
<dbReference type="OrthoDB" id="158974at2"/>
<evidence type="ECO:0000313" key="2">
    <source>
        <dbReference type="Proteomes" id="UP000050514"/>
    </source>
</evidence>
<reference evidence="1 2" key="1">
    <citation type="submission" date="2015-07" db="EMBL/GenBank/DDBJ databases">
        <title>Draft genome of Bellilinea caldifistulae DSM 17877.</title>
        <authorList>
            <person name="Hemp J."/>
            <person name="Ward L.M."/>
            <person name="Pace L.A."/>
            <person name="Fischer W.W."/>
        </authorList>
    </citation>
    <scope>NUCLEOTIDE SEQUENCE [LARGE SCALE GENOMIC DNA]</scope>
    <source>
        <strain evidence="1 2">GOMI-1</strain>
    </source>
</reference>
<keyword evidence="2" id="KW-1185">Reference proteome</keyword>
<accession>A0A0N8GMZ0</accession>
<name>A0A0N8GMZ0_9CHLR</name>
<sequence>MDLWAAATLAAVLMLGAILTLYNSRQASALREMEQVLSDWYLMQVAEKREKQRQAVRVDNPLAWLGQHLDLTLTGVERVQGEALAVSFLTDNATRLVVSPFSPDRLKRLLKPLEAKNGKVANLVDPLLGRNPGKVQVEERSILNAGEWFDIEAGQVGKALGVNWGEPKRLYFYRVPLAEKK</sequence>
<evidence type="ECO:0000313" key="1">
    <source>
        <dbReference type="EMBL" id="KPL76634.1"/>
    </source>
</evidence>
<dbReference type="Proteomes" id="UP000050514">
    <property type="component" value="Unassembled WGS sequence"/>
</dbReference>
<dbReference type="EMBL" id="LGHJ01000011">
    <property type="protein sequence ID" value="KPL76634.1"/>
    <property type="molecule type" value="Genomic_DNA"/>
</dbReference>
<proteinExistence type="predicted"/>
<dbReference type="AlphaFoldDB" id="A0A0N8GMZ0"/>
<comment type="caution">
    <text evidence="1">The sequence shown here is derived from an EMBL/GenBank/DDBJ whole genome shotgun (WGS) entry which is preliminary data.</text>
</comment>
<dbReference type="RefSeq" id="WP_061919702.1">
    <property type="nucleotide sequence ID" value="NZ_DF967971.1"/>
</dbReference>
<organism evidence="1 2">
    <name type="scientific">Bellilinea caldifistulae</name>
    <dbReference type="NCBI Taxonomy" id="360411"/>
    <lineage>
        <taxon>Bacteria</taxon>
        <taxon>Bacillati</taxon>
        <taxon>Chloroflexota</taxon>
        <taxon>Anaerolineae</taxon>
        <taxon>Anaerolineales</taxon>
        <taxon>Anaerolineaceae</taxon>
        <taxon>Bellilinea</taxon>
    </lineage>
</organism>
<dbReference type="STRING" id="360411.AC812_04750"/>
<protein>
    <submittedName>
        <fullName evidence="1">Uncharacterized protein</fullName>
    </submittedName>
</protein>